<gene>
    <name evidence="3" type="ORF">VT50_0206940</name>
</gene>
<dbReference type="RefSeq" id="WP_046083919.1">
    <property type="nucleotide sequence ID" value="NZ_LAKD02000011.1"/>
</dbReference>
<proteinExistence type="predicted"/>
<name>A0A1V4DAA2_9ACTN</name>
<dbReference type="InterPro" id="IPR029069">
    <property type="entry name" value="HotDog_dom_sf"/>
</dbReference>
<dbReference type="AlphaFoldDB" id="A0A1V4DAA2"/>
<dbReference type="Proteomes" id="UP000033615">
    <property type="component" value="Unassembled WGS sequence"/>
</dbReference>
<comment type="caution">
    <text evidence="3">The sequence shown here is derived from an EMBL/GenBank/DDBJ whole genome shotgun (WGS) entry which is preliminary data.</text>
</comment>
<dbReference type="Gene3D" id="3.10.129.10">
    <property type="entry name" value="Hotdog Thioesterase"/>
    <property type="match status" value="1"/>
</dbReference>
<dbReference type="OrthoDB" id="9787658at2"/>
<evidence type="ECO:0000256" key="1">
    <source>
        <dbReference type="SAM" id="MobiDB-lite"/>
    </source>
</evidence>
<dbReference type="Pfam" id="PF22818">
    <property type="entry name" value="ApeI-like"/>
    <property type="match status" value="1"/>
</dbReference>
<reference evidence="3" key="1">
    <citation type="submission" date="2016-12" db="EMBL/GenBank/DDBJ databases">
        <title>Genome sequence of Streptomyces antioxidans MUSC 164.</title>
        <authorList>
            <person name="Lee L.-H."/>
            <person name="Ser H.-L."/>
        </authorList>
    </citation>
    <scope>NUCLEOTIDE SEQUENCE [LARGE SCALE GENOMIC DNA]</scope>
    <source>
        <strain evidence="3">MUSC 164</strain>
    </source>
</reference>
<feature type="compositionally biased region" description="Basic and acidic residues" evidence="1">
    <location>
        <begin position="142"/>
        <end position="153"/>
    </location>
</feature>
<evidence type="ECO:0000259" key="2">
    <source>
        <dbReference type="Pfam" id="PF22818"/>
    </source>
</evidence>
<feature type="domain" description="ApeI dehydratase-like" evidence="2">
    <location>
        <begin position="27"/>
        <end position="112"/>
    </location>
</feature>
<dbReference type="InterPro" id="IPR054545">
    <property type="entry name" value="ApeI-like"/>
</dbReference>
<keyword evidence="4" id="KW-1185">Reference proteome</keyword>
<evidence type="ECO:0000313" key="3">
    <source>
        <dbReference type="EMBL" id="OPF82751.1"/>
    </source>
</evidence>
<evidence type="ECO:0000313" key="4">
    <source>
        <dbReference type="Proteomes" id="UP000033615"/>
    </source>
</evidence>
<accession>A0A1V4DAA2</accession>
<dbReference type="SUPFAM" id="SSF54637">
    <property type="entry name" value="Thioesterase/thiol ester dehydrase-isomerase"/>
    <property type="match status" value="1"/>
</dbReference>
<feature type="region of interest" description="Disordered" evidence="1">
    <location>
        <begin position="133"/>
        <end position="153"/>
    </location>
</feature>
<dbReference type="EMBL" id="LAKD02000011">
    <property type="protein sequence ID" value="OPF82751.1"/>
    <property type="molecule type" value="Genomic_DNA"/>
</dbReference>
<protein>
    <submittedName>
        <fullName evidence="3">3-hydroxyacyl-ACP dehydratase</fullName>
    </submittedName>
</protein>
<sequence length="153" mass="15927">MTAAACGPVDGAVEVVDPGLPGERPARCVAVVDASEKVFAGHFPGFAIFPGVCVVEYVQRGALATLPGREPGGRWILAAVESSRFLSPVYPGDELTSEYVWSRKDGGWRCRVSAATGRGPAAQIRLRFENRAAPGAAAGAGERSDRDRGADAG</sequence>
<organism evidence="3 4">
    <name type="scientific">Streptomyces antioxidans</name>
    <dbReference type="NCBI Taxonomy" id="1507734"/>
    <lineage>
        <taxon>Bacteria</taxon>
        <taxon>Bacillati</taxon>
        <taxon>Actinomycetota</taxon>
        <taxon>Actinomycetes</taxon>
        <taxon>Kitasatosporales</taxon>
        <taxon>Streptomycetaceae</taxon>
        <taxon>Streptomyces</taxon>
    </lineage>
</organism>